<feature type="domain" description="C2H2-type" evidence="10">
    <location>
        <begin position="318"/>
        <end position="340"/>
    </location>
</feature>
<evidence type="ECO:0000256" key="6">
    <source>
        <dbReference type="ARBA" id="ARBA00023125"/>
    </source>
</evidence>
<feature type="region of interest" description="Disordered" evidence="9">
    <location>
        <begin position="89"/>
        <end position="144"/>
    </location>
</feature>
<dbReference type="InterPro" id="IPR013087">
    <property type="entry name" value="Znf_C2H2_type"/>
</dbReference>
<dbReference type="FunFam" id="3.30.160.60:FF:000446">
    <property type="entry name" value="Zinc finger protein"/>
    <property type="match status" value="2"/>
</dbReference>
<evidence type="ECO:0000256" key="3">
    <source>
        <dbReference type="ARBA" id="ARBA00022737"/>
    </source>
</evidence>
<dbReference type="GO" id="GO:0005634">
    <property type="term" value="C:nucleus"/>
    <property type="evidence" value="ECO:0007669"/>
    <property type="project" value="UniProtKB-SubCell"/>
</dbReference>
<dbReference type="EMBL" id="JADWDJ010000018">
    <property type="protein sequence ID" value="KAG5266258.1"/>
    <property type="molecule type" value="Genomic_DNA"/>
</dbReference>
<evidence type="ECO:0000256" key="9">
    <source>
        <dbReference type="SAM" id="MobiDB-lite"/>
    </source>
</evidence>
<comment type="subcellular location">
    <subcellularLocation>
        <location evidence="1">Nucleus</location>
    </subcellularLocation>
</comment>
<accession>A0AAV6FU66</accession>
<feature type="domain" description="C2H2-type" evidence="10">
    <location>
        <begin position="237"/>
        <end position="264"/>
    </location>
</feature>
<protein>
    <recommendedName>
        <fullName evidence="10">C2H2-type domain-containing protein</fullName>
    </recommendedName>
</protein>
<evidence type="ECO:0000259" key="10">
    <source>
        <dbReference type="PROSITE" id="PS50157"/>
    </source>
</evidence>
<reference evidence="11" key="1">
    <citation type="submission" date="2020-10" db="EMBL/GenBank/DDBJ databases">
        <title>Chromosome-scale genome assembly of the Allis shad, Alosa alosa.</title>
        <authorList>
            <person name="Margot Z."/>
            <person name="Christophe K."/>
            <person name="Cabau C."/>
            <person name="Louis A."/>
            <person name="Berthelot C."/>
            <person name="Parey E."/>
            <person name="Roest Crollius H."/>
            <person name="Montfort J."/>
            <person name="Robinson-Rechavi M."/>
            <person name="Bucao C."/>
            <person name="Bouchez O."/>
            <person name="Gislard M."/>
            <person name="Lluch J."/>
            <person name="Milhes M."/>
            <person name="Lampietro C."/>
            <person name="Lopez Roques C."/>
            <person name="Donnadieu C."/>
            <person name="Braasch I."/>
            <person name="Desvignes T."/>
            <person name="Postlethwait J."/>
            <person name="Bobe J."/>
            <person name="Guiguen Y."/>
        </authorList>
    </citation>
    <scope>NUCLEOTIDE SEQUENCE</scope>
    <source>
        <strain evidence="11">M-15738</strain>
        <tissue evidence="11">Blood</tissue>
    </source>
</reference>
<dbReference type="Pfam" id="PF00096">
    <property type="entry name" value="zf-C2H2"/>
    <property type="match status" value="6"/>
</dbReference>
<dbReference type="FunFam" id="3.30.160.60:FF:000358">
    <property type="entry name" value="zinc finger protein 24"/>
    <property type="match status" value="1"/>
</dbReference>
<dbReference type="Proteomes" id="UP000823561">
    <property type="component" value="Chromosome 18"/>
</dbReference>
<evidence type="ECO:0000313" key="12">
    <source>
        <dbReference type="Proteomes" id="UP000823561"/>
    </source>
</evidence>
<keyword evidence="5" id="KW-0862">Zinc</keyword>
<dbReference type="GO" id="GO:0000978">
    <property type="term" value="F:RNA polymerase II cis-regulatory region sequence-specific DNA binding"/>
    <property type="evidence" value="ECO:0007669"/>
    <property type="project" value="TreeGrafter"/>
</dbReference>
<dbReference type="FunFam" id="3.30.160.60:FF:000204">
    <property type="entry name" value="Zinc finger protein 331"/>
    <property type="match status" value="1"/>
</dbReference>
<dbReference type="GO" id="GO:0000981">
    <property type="term" value="F:DNA-binding transcription factor activity, RNA polymerase II-specific"/>
    <property type="evidence" value="ECO:0007669"/>
    <property type="project" value="TreeGrafter"/>
</dbReference>
<organism evidence="11 12">
    <name type="scientific">Alosa alosa</name>
    <name type="common">allis shad</name>
    <dbReference type="NCBI Taxonomy" id="278164"/>
    <lineage>
        <taxon>Eukaryota</taxon>
        <taxon>Metazoa</taxon>
        <taxon>Chordata</taxon>
        <taxon>Craniata</taxon>
        <taxon>Vertebrata</taxon>
        <taxon>Euteleostomi</taxon>
        <taxon>Actinopterygii</taxon>
        <taxon>Neopterygii</taxon>
        <taxon>Teleostei</taxon>
        <taxon>Clupei</taxon>
        <taxon>Clupeiformes</taxon>
        <taxon>Clupeoidei</taxon>
        <taxon>Clupeidae</taxon>
        <taxon>Alosa</taxon>
    </lineage>
</organism>
<feature type="region of interest" description="Disordered" evidence="9">
    <location>
        <begin position="489"/>
        <end position="526"/>
    </location>
</feature>
<comment type="caution">
    <text evidence="11">The sequence shown here is derived from an EMBL/GenBank/DDBJ whole genome shotgun (WGS) entry which is preliminary data.</text>
</comment>
<feature type="domain" description="C2H2-type" evidence="10">
    <location>
        <begin position="417"/>
        <end position="444"/>
    </location>
</feature>
<dbReference type="PROSITE" id="PS00028">
    <property type="entry name" value="ZINC_FINGER_C2H2_1"/>
    <property type="match status" value="6"/>
</dbReference>
<keyword evidence="2" id="KW-0479">Metal-binding</keyword>
<keyword evidence="4 8" id="KW-0863">Zinc-finger</keyword>
<keyword evidence="12" id="KW-1185">Reference proteome</keyword>
<evidence type="ECO:0000256" key="1">
    <source>
        <dbReference type="ARBA" id="ARBA00004123"/>
    </source>
</evidence>
<evidence type="ECO:0000256" key="2">
    <source>
        <dbReference type="ARBA" id="ARBA00022723"/>
    </source>
</evidence>
<dbReference type="PROSITE" id="PS50157">
    <property type="entry name" value="ZINC_FINGER_C2H2_2"/>
    <property type="match status" value="6"/>
</dbReference>
<name>A0AAV6FU66_9TELE</name>
<keyword evidence="6" id="KW-0238">DNA-binding</keyword>
<sequence length="526" mass="57128">MEDAETELTSSEPEALGADFITVELDTQPIEYVVKWAEVGSKFTISCVKKDSEEGFVPGELKPEPDESFFAHYESVYPECIVEESVEVPPPDEEEMLEDGHSDSDDPTEPGVSQLGHDDDVDDEVMPPPRWRGGGGRTGTRAPKGSGSHACHVCGKCYSHSSSLSRHVQTHGRGGAKAIIAAATAAAAAAAANQHKEEYGKAGEGKKTLACNVCGVRCNGKRLLAIHKKSHKAKRLHTCNLCGKHFNHSSSLSRHRLIHKGKARPGTTSAGTKAPRGAAMVLPELSMALPSMGKPKKKRGGGRVKGGMAVNVGGEKQYQCTQCDKVFRNSTQLSKHQVAHVRQLLNSYTQDSKDPLAKSSDLKIRLKLCSRDKPNYYTLCKKNKRSKAAARARLAAATAAAAAAQAQSRSPDPERPYECLHCDKRFSSTGSLARHENSHAGEKQYTCSICRKSFVRLSNLKQHQQTHASGKLYSCLHCGKTFVHSSSFSRHKKVHSADRAASQGGKQRQRSRPVIDETAPLESDSE</sequence>
<evidence type="ECO:0000313" key="11">
    <source>
        <dbReference type="EMBL" id="KAG5266258.1"/>
    </source>
</evidence>
<feature type="domain" description="C2H2-type" evidence="10">
    <location>
        <begin position="473"/>
        <end position="500"/>
    </location>
</feature>
<dbReference type="FunFam" id="3.30.160.60:FF:000870">
    <property type="entry name" value="zinc finger protein 197 isoform X1"/>
    <property type="match status" value="1"/>
</dbReference>
<keyword evidence="7" id="KW-0539">Nucleus</keyword>
<evidence type="ECO:0000256" key="7">
    <source>
        <dbReference type="ARBA" id="ARBA00023242"/>
    </source>
</evidence>
<dbReference type="GO" id="GO:0008270">
    <property type="term" value="F:zinc ion binding"/>
    <property type="evidence" value="ECO:0007669"/>
    <property type="project" value="UniProtKB-KW"/>
</dbReference>
<dbReference type="SMART" id="SM00355">
    <property type="entry name" value="ZnF_C2H2"/>
    <property type="match status" value="7"/>
</dbReference>
<dbReference type="InterPro" id="IPR036236">
    <property type="entry name" value="Znf_C2H2_sf"/>
</dbReference>
<dbReference type="PANTHER" id="PTHR23226">
    <property type="entry name" value="ZINC FINGER AND SCAN DOMAIN-CONTAINING"/>
    <property type="match status" value="1"/>
</dbReference>
<proteinExistence type="predicted"/>
<keyword evidence="3" id="KW-0677">Repeat</keyword>
<dbReference type="PANTHER" id="PTHR23226:SF416">
    <property type="entry name" value="FI01424P"/>
    <property type="match status" value="1"/>
</dbReference>
<dbReference type="AlphaFoldDB" id="A0AAV6FU66"/>
<dbReference type="Gene3D" id="3.30.160.60">
    <property type="entry name" value="Classic Zinc Finger"/>
    <property type="match status" value="6"/>
</dbReference>
<gene>
    <name evidence="11" type="ORF">AALO_G00228980</name>
</gene>
<feature type="domain" description="C2H2-type" evidence="10">
    <location>
        <begin position="149"/>
        <end position="171"/>
    </location>
</feature>
<evidence type="ECO:0000256" key="5">
    <source>
        <dbReference type="ARBA" id="ARBA00022833"/>
    </source>
</evidence>
<evidence type="ECO:0000256" key="4">
    <source>
        <dbReference type="ARBA" id="ARBA00022771"/>
    </source>
</evidence>
<dbReference type="SUPFAM" id="SSF57667">
    <property type="entry name" value="beta-beta-alpha zinc fingers"/>
    <property type="match status" value="5"/>
</dbReference>
<feature type="domain" description="C2H2-type" evidence="10">
    <location>
        <begin position="445"/>
        <end position="472"/>
    </location>
</feature>
<evidence type="ECO:0000256" key="8">
    <source>
        <dbReference type="PROSITE-ProRule" id="PRU00042"/>
    </source>
</evidence>